<dbReference type="EMBL" id="CP010975">
    <property type="protein sequence ID" value="AKE51055.1"/>
    <property type="molecule type" value="Genomic_DNA"/>
</dbReference>
<accession>A0A0F6TNS2</accession>
<evidence type="ECO:0000313" key="2">
    <source>
        <dbReference type="Proteomes" id="UP000034071"/>
    </source>
</evidence>
<dbReference type="Proteomes" id="UP000034071">
    <property type="component" value="Chromosome"/>
</dbReference>
<dbReference type="PANTHER" id="PTHR34352">
    <property type="entry name" value="PROTEIN YHFA"/>
    <property type="match status" value="1"/>
</dbReference>
<dbReference type="HOGENOM" id="CLU_114057_1_2_6"/>
<gene>
    <name evidence="1" type="ORF">TQ33_0063</name>
</gene>
<evidence type="ECO:0000313" key="1">
    <source>
        <dbReference type="EMBL" id="AKE51055.1"/>
    </source>
</evidence>
<protein>
    <submittedName>
        <fullName evidence="1">OsmC family protein</fullName>
    </submittedName>
</protein>
<name>A0A0F6TNS2_9GAMM</name>
<dbReference type="PATRIC" id="fig|914150.5.peg.63"/>
<proteinExistence type="predicted"/>
<dbReference type="STRING" id="914150.TQ33_0063"/>
<dbReference type="KEGG" id="kge:TQ33_0063"/>
<dbReference type="Gene3D" id="3.30.300.20">
    <property type="match status" value="1"/>
</dbReference>
<dbReference type="SUPFAM" id="SSF82784">
    <property type="entry name" value="OsmC-like"/>
    <property type="match status" value="1"/>
</dbReference>
<dbReference type="InterPro" id="IPR003718">
    <property type="entry name" value="OsmC/Ohr_fam"/>
</dbReference>
<dbReference type="InterPro" id="IPR015946">
    <property type="entry name" value="KH_dom-like_a/b"/>
</dbReference>
<dbReference type="InterPro" id="IPR036102">
    <property type="entry name" value="OsmC/Ohrsf"/>
</dbReference>
<reference evidence="1 2" key="1">
    <citation type="submission" date="2015-02" db="EMBL/GenBank/DDBJ databases">
        <title>Complete genome sequence of Kangiella geojedonensis strain YCS-5T.</title>
        <authorList>
            <person name="Kim K.M."/>
        </authorList>
    </citation>
    <scope>NUCLEOTIDE SEQUENCE [LARGE SCALE GENOMIC DNA]</scope>
    <source>
        <strain evidence="1 2">YCS-5</strain>
    </source>
</reference>
<dbReference type="AlphaFoldDB" id="A0A0F6TNS2"/>
<organism evidence="1 2">
    <name type="scientific">Kangiella geojedonensis</name>
    <dbReference type="NCBI Taxonomy" id="914150"/>
    <lineage>
        <taxon>Bacteria</taxon>
        <taxon>Pseudomonadati</taxon>
        <taxon>Pseudomonadota</taxon>
        <taxon>Gammaproteobacteria</taxon>
        <taxon>Kangiellales</taxon>
        <taxon>Kangiellaceae</taxon>
        <taxon>Kangiella</taxon>
    </lineage>
</organism>
<sequence>MKVTVDWVNDLNFIGKNSKRQNVMFGGEGDYVSPMENLLMSIGACSSVDVVMILQKARQNITGCHCEVDSERADEPPRRFTGLKLKFVVRGKDLSTKQVKKAVDLSVEKYCSVMHSLDPNMPVETSFEIVPV</sequence>
<dbReference type="Pfam" id="PF02566">
    <property type="entry name" value="OsmC"/>
    <property type="match status" value="1"/>
</dbReference>
<keyword evidence="2" id="KW-1185">Reference proteome</keyword>
<dbReference type="OrthoDB" id="9804010at2"/>
<dbReference type="RefSeq" id="WP_046560295.1">
    <property type="nucleotide sequence ID" value="NZ_CP010975.1"/>
</dbReference>
<dbReference type="PANTHER" id="PTHR34352:SF1">
    <property type="entry name" value="PROTEIN YHFA"/>
    <property type="match status" value="1"/>
</dbReference>